<comment type="caution">
    <text evidence="5">The sequence shown here is derived from an EMBL/GenBank/DDBJ whole genome shotgun (WGS) entry which is preliminary data.</text>
</comment>
<keyword evidence="3 5" id="KW-0067">ATP-binding</keyword>
<evidence type="ECO:0000256" key="2">
    <source>
        <dbReference type="ARBA" id="ARBA00022741"/>
    </source>
</evidence>
<dbReference type="AlphaFoldDB" id="A0A7X0LIX0"/>
<dbReference type="PROSITE" id="PS50893">
    <property type="entry name" value="ABC_TRANSPORTER_2"/>
    <property type="match status" value="1"/>
</dbReference>
<name>A0A7X0LIX0_9BACT</name>
<dbReference type="Pfam" id="PF12399">
    <property type="entry name" value="BCA_ABC_TP_C"/>
    <property type="match status" value="1"/>
</dbReference>
<dbReference type="PANTHER" id="PTHR45772:SF8">
    <property type="entry name" value="HIGH-AFFINITY BRANCHED-CHAIN AMINO ACID TRANSPORT ATP-BINDING PROTEIN"/>
    <property type="match status" value="1"/>
</dbReference>
<keyword evidence="6" id="KW-1185">Reference proteome</keyword>
<feature type="domain" description="ABC transporter" evidence="4">
    <location>
        <begin position="33"/>
        <end position="300"/>
    </location>
</feature>
<keyword evidence="1" id="KW-0813">Transport</keyword>
<dbReference type="SMART" id="SM00382">
    <property type="entry name" value="AAA"/>
    <property type="match status" value="1"/>
</dbReference>
<dbReference type="PANTHER" id="PTHR45772">
    <property type="entry name" value="CONSERVED COMPONENT OF ABC TRANSPORTER FOR NATURAL AMINO ACIDS-RELATED"/>
    <property type="match status" value="1"/>
</dbReference>
<proteinExistence type="predicted"/>
<dbReference type="InterPro" id="IPR003593">
    <property type="entry name" value="AAA+_ATPase"/>
</dbReference>
<dbReference type="InterPro" id="IPR027417">
    <property type="entry name" value="P-loop_NTPase"/>
</dbReference>
<dbReference type="Pfam" id="PF00005">
    <property type="entry name" value="ABC_tran"/>
    <property type="match status" value="1"/>
</dbReference>
<sequence>MQTATPPATDPRQYDYAVEGPRQSQLWAQRYILFLQDVTAVFDGFKALDIADLGIGHNELRVVVGPNGAGKTTMCDVISGLTKPTTGKVYFNGGEITGQDETLIAQQGVGRKFQIPNVFDSLSVWENMLLALPNPAQGIGSKDHLRKLDPRISGPGGLAMLRFFKHCQTVGGKATPEARDRIHDILTRVRLIDDLHTPAKSLSHGQRQWLAISSLILASPKLLLVDEPAAGLTDAETALTAELLLELKDEHTIICIEHDMEFVRQLDSRVTVLNEGQVLAEGTLDQVQSDEAVIEAYLGR</sequence>
<evidence type="ECO:0000256" key="3">
    <source>
        <dbReference type="ARBA" id="ARBA00022840"/>
    </source>
</evidence>
<dbReference type="RefSeq" id="WP_184675209.1">
    <property type="nucleotide sequence ID" value="NZ_JACHGY010000001.1"/>
</dbReference>
<dbReference type="Proteomes" id="UP000541810">
    <property type="component" value="Unassembled WGS sequence"/>
</dbReference>
<dbReference type="InterPro" id="IPR032823">
    <property type="entry name" value="BCA_ABC_TP_C"/>
</dbReference>
<dbReference type="InterPro" id="IPR003439">
    <property type="entry name" value="ABC_transporter-like_ATP-bd"/>
</dbReference>
<protein>
    <submittedName>
        <fullName evidence="5">Urea transport system ATP-binding protein</fullName>
    </submittedName>
</protein>
<dbReference type="EMBL" id="JACHGY010000001">
    <property type="protein sequence ID" value="MBB6428237.1"/>
    <property type="molecule type" value="Genomic_DNA"/>
</dbReference>
<evidence type="ECO:0000313" key="6">
    <source>
        <dbReference type="Proteomes" id="UP000541810"/>
    </source>
</evidence>
<evidence type="ECO:0000256" key="1">
    <source>
        <dbReference type="ARBA" id="ARBA00022448"/>
    </source>
</evidence>
<dbReference type="Gene3D" id="3.40.50.300">
    <property type="entry name" value="P-loop containing nucleotide triphosphate hydrolases"/>
    <property type="match status" value="1"/>
</dbReference>
<keyword evidence="2" id="KW-0547">Nucleotide-binding</keyword>
<organism evidence="5 6">
    <name type="scientific">Algisphaera agarilytica</name>
    <dbReference type="NCBI Taxonomy" id="1385975"/>
    <lineage>
        <taxon>Bacteria</taxon>
        <taxon>Pseudomonadati</taxon>
        <taxon>Planctomycetota</taxon>
        <taxon>Phycisphaerae</taxon>
        <taxon>Phycisphaerales</taxon>
        <taxon>Phycisphaeraceae</taxon>
        <taxon>Algisphaera</taxon>
    </lineage>
</organism>
<evidence type="ECO:0000313" key="5">
    <source>
        <dbReference type="EMBL" id="MBB6428237.1"/>
    </source>
</evidence>
<evidence type="ECO:0000259" key="4">
    <source>
        <dbReference type="PROSITE" id="PS50893"/>
    </source>
</evidence>
<dbReference type="SUPFAM" id="SSF52540">
    <property type="entry name" value="P-loop containing nucleoside triphosphate hydrolases"/>
    <property type="match status" value="1"/>
</dbReference>
<gene>
    <name evidence="5" type="ORF">HNQ40_000043</name>
</gene>
<dbReference type="GO" id="GO:0005886">
    <property type="term" value="C:plasma membrane"/>
    <property type="evidence" value="ECO:0007669"/>
    <property type="project" value="TreeGrafter"/>
</dbReference>
<dbReference type="InterPro" id="IPR051120">
    <property type="entry name" value="ABC_AA/LPS_Transport"/>
</dbReference>
<reference evidence="5 6" key="1">
    <citation type="submission" date="2020-08" db="EMBL/GenBank/DDBJ databases">
        <title>Genomic Encyclopedia of Type Strains, Phase IV (KMG-IV): sequencing the most valuable type-strain genomes for metagenomic binning, comparative biology and taxonomic classification.</title>
        <authorList>
            <person name="Goeker M."/>
        </authorList>
    </citation>
    <scope>NUCLEOTIDE SEQUENCE [LARGE SCALE GENOMIC DNA]</scope>
    <source>
        <strain evidence="5 6">DSM 103725</strain>
    </source>
</reference>
<dbReference type="GO" id="GO:0005524">
    <property type="term" value="F:ATP binding"/>
    <property type="evidence" value="ECO:0007669"/>
    <property type="project" value="UniProtKB-KW"/>
</dbReference>
<dbReference type="GO" id="GO:0016887">
    <property type="term" value="F:ATP hydrolysis activity"/>
    <property type="evidence" value="ECO:0007669"/>
    <property type="project" value="InterPro"/>
</dbReference>
<accession>A0A7X0LIX0</accession>